<dbReference type="OrthoDB" id="9798669at2"/>
<accession>A0A368LNH7</accession>
<evidence type="ECO:0000313" key="2">
    <source>
        <dbReference type="EMBL" id="RCS73444.1"/>
    </source>
</evidence>
<dbReference type="Gene3D" id="3.90.25.10">
    <property type="entry name" value="UDP-galactose 4-epimerase, domain 1"/>
    <property type="match status" value="1"/>
</dbReference>
<protein>
    <submittedName>
        <fullName evidence="2">NAD-dependent epimerase/dehydratase family protein</fullName>
    </submittedName>
</protein>
<keyword evidence="3" id="KW-1185">Reference proteome</keyword>
<proteinExistence type="predicted"/>
<dbReference type="Gene3D" id="3.40.50.720">
    <property type="entry name" value="NAD(P)-binding Rossmann-like Domain"/>
    <property type="match status" value="1"/>
</dbReference>
<dbReference type="EMBL" id="QPGL01000001">
    <property type="protein sequence ID" value="RCS73444.1"/>
    <property type="molecule type" value="Genomic_DNA"/>
</dbReference>
<name>A0A368LNH7_9VIBR</name>
<dbReference type="SUPFAM" id="SSF51735">
    <property type="entry name" value="NAD(P)-binding Rossmann-fold domains"/>
    <property type="match status" value="1"/>
</dbReference>
<organism evidence="2 3">
    <name type="scientific">Vibrio casei</name>
    <dbReference type="NCBI Taxonomy" id="673372"/>
    <lineage>
        <taxon>Bacteria</taxon>
        <taxon>Pseudomonadati</taxon>
        <taxon>Pseudomonadota</taxon>
        <taxon>Gammaproteobacteria</taxon>
        <taxon>Vibrionales</taxon>
        <taxon>Vibrionaceae</taxon>
        <taxon>Vibrio</taxon>
    </lineage>
</organism>
<dbReference type="InterPro" id="IPR036291">
    <property type="entry name" value="NAD(P)-bd_dom_sf"/>
</dbReference>
<feature type="domain" description="NmrA-like" evidence="1">
    <location>
        <begin position="6"/>
        <end position="273"/>
    </location>
</feature>
<reference evidence="2 3" key="1">
    <citation type="journal article" date="2017" name="Elife">
        <title>Extensive horizontal gene transfer in cheese-associated bacteria.</title>
        <authorList>
            <person name="Bonham K.S."/>
            <person name="Wolfe B.E."/>
            <person name="Dutton R.J."/>
        </authorList>
    </citation>
    <scope>NUCLEOTIDE SEQUENCE [LARGE SCALE GENOMIC DNA]</scope>
    <source>
        <strain evidence="2 3">JB196</strain>
    </source>
</reference>
<gene>
    <name evidence="2" type="ORF">CIK83_07315</name>
</gene>
<dbReference type="Pfam" id="PF05368">
    <property type="entry name" value="NmrA"/>
    <property type="match status" value="1"/>
</dbReference>
<dbReference type="AlphaFoldDB" id="A0A368LNH7"/>
<dbReference type="InterPro" id="IPR051604">
    <property type="entry name" value="Ergot_Alk_Oxidoreductase"/>
</dbReference>
<sequence length="296" mass="32164">MMMDNKKLYVVTGVSGRTGASAANTLLNAGERVRVVVRDEEKGNAWSDRGAEISIADFNDTEAIFNALSDADGAYIVSPPQYSLDNLFEQADTIALSIANAAKKAQIPKLVVLSSIGAEQLSGTGWIGMNHSLEQHLIQTGLPVTFLRAAYFMENWAPLAKLATTQGELPSFLNPLNKKFPMIATEDIGRLAAEALCETWDGIRIIELEGPAPYSPNDVGEYLTHSYGKAIQPILIPESHWFKSMSGLGFSSPAITGFIQMTQGLNSEHVAFNKNSNIERRQGSITLDTVIKSMNL</sequence>
<evidence type="ECO:0000313" key="3">
    <source>
        <dbReference type="Proteomes" id="UP000252479"/>
    </source>
</evidence>
<dbReference type="InterPro" id="IPR008030">
    <property type="entry name" value="NmrA-like"/>
</dbReference>
<evidence type="ECO:0000259" key="1">
    <source>
        <dbReference type="Pfam" id="PF05368"/>
    </source>
</evidence>
<comment type="caution">
    <text evidence="2">The sequence shown here is derived from an EMBL/GenBank/DDBJ whole genome shotgun (WGS) entry which is preliminary data.</text>
</comment>
<dbReference type="Proteomes" id="UP000252479">
    <property type="component" value="Unassembled WGS sequence"/>
</dbReference>
<dbReference type="PANTHER" id="PTHR43162">
    <property type="match status" value="1"/>
</dbReference>
<dbReference type="PANTHER" id="PTHR43162:SF1">
    <property type="entry name" value="PRESTALK A DIFFERENTIATION PROTEIN A"/>
    <property type="match status" value="1"/>
</dbReference>